<comment type="caution">
    <text evidence="1">The sequence shown here is derived from an EMBL/GenBank/DDBJ whole genome shotgun (WGS) entry which is preliminary data.</text>
</comment>
<evidence type="ECO:0000313" key="2">
    <source>
        <dbReference type="Proteomes" id="UP000737171"/>
    </source>
</evidence>
<dbReference type="Gene3D" id="3.40.50.2300">
    <property type="match status" value="2"/>
</dbReference>
<gene>
    <name evidence="1" type="ORF">HLB44_08830</name>
</gene>
<keyword evidence="2" id="KW-1185">Reference proteome</keyword>
<proteinExistence type="predicted"/>
<sequence length="280" mass="30011">MHVKFLDRLHERGWIEGTNLVVDMRYAGGRSEPLPALAAELVALRPDLMVTAGTTPTRALRDATSTIPIVMAGGGDPVGSGLVQSLARPGGNITGVSLLGQEIIPKALSLLHEVVPQARRIDLLGNAANPANQFFAKSFSDAARARGLDSHLLEIRSVDEIAPAIAAARADALLCLPDPMFAPNARRIADAAIERRLPLANTGGRLYTTAGSLFSYSVNDDDVWQLAAVYADRILRGAKPAEMPIEQPSRYELIINLKTAKALGLTIPQSVLLRADELMR</sequence>
<evidence type="ECO:0000313" key="1">
    <source>
        <dbReference type="EMBL" id="NRF67083.1"/>
    </source>
</evidence>
<dbReference type="RefSeq" id="WP_173122168.1">
    <property type="nucleotide sequence ID" value="NZ_JABRWJ010000002.1"/>
</dbReference>
<protein>
    <submittedName>
        <fullName evidence="1">ABC transporter substrate-binding protein</fullName>
    </submittedName>
</protein>
<organism evidence="1 2">
    <name type="scientific">Pseudaquabacterium terrae</name>
    <dbReference type="NCBI Taxonomy" id="2732868"/>
    <lineage>
        <taxon>Bacteria</taxon>
        <taxon>Pseudomonadati</taxon>
        <taxon>Pseudomonadota</taxon>
        <taxon>Betaproteobacteria</taxon>
        <taxon>Burkholderiales</taxon>
        <taxon>Sphaerotilaceae</taxon>
        <taxon>Pseudaquabacterium</taxon>
    </lineage>
</organism>
<dbReference type="InterPro" id="IPR007487">
    <property type="entry name" value="ABC_transpt-TYRBP-like"/>
</dbReference>
<dbReference type="EMBL" id="JABRWJ010000002">
    <property type="protein sequence ID" value="NRF67083.1"/>
    <property type="molecule type" value="Genomic_DNA"/>
</dbReference>
<name>A0ABX2EEN8_9BURK</name>
<dbReference type="PANTHER" id="PTHR35271:SF1">
    <property type="entry name" value="ABC TRANSPORTER, SUBSTRATE-BINDING LIPOPROTEIN"/>
    <property type="match status" value="1"/>
</dbReference>
<dbReference type="Pfam" id="PF04392">
    <property type="entry name" value="ABC_sub_bind"/>
    <property type="match status" value="1"/>
</dbReference>
<accession>A0ABX2EEN8</accession>
<dbReference type="Proteomes" id="UP000737171">
    <property type="component" value="Unassembled WGS sequence"/>
</dbReference>
<reference evidence="1 2" key="1">
    <citation type="submission" date="2020-05" db="EMBL/GenBank/DDBJ databases">
        <title>Aquincola sp. isolate from soil.</title>
        <authorList>
            <person name="Han J."/>
            <person name="Kim D.-U."/>
        </authorList>
    </citation>
    <scope>NUCLEOTIDE SEQUENCE [LARGE SCALE GENOMIC DNA]</scope>
    <source>
        <strain evidence="1 2">S2</strain>
    </source>
</reference>
<dbReference type="CDD" id="cd06325">
    <property type="entry name" value="PBP1_ABC_unchar_transporter"/>
    <property type="match status" value="1"/>
</dbReference>
<dbReference type="PANTHER" id="PTHR35271">
    <property type="entry name" value="ABC TRANSPORTER, SUBSTRATE-BINDING LIPOPROTEIN-RELATED"/>
    <property type="match status" value="1"/>
</dbReference>